<dbReference type="OrthoDB" id="674805at2759"/>
<accession>A0A8S0V1C7</accession>
<comment type="caution">
    <text evidence="1">The sequence shown here is derived from an EMBL/GenBank/DDBJ whole genome shotgun (WGS) entry which is preliminary data.</text>
</comment>
<gene>
    <name evidence="1" type="ORF">OLEA9_A110038</name>
</gene>
<dbReference type="Gramene" id="OE9A110038T1">
    <property type="protein sequence ID" value="OE9A110038C1"/>
    <property type="gene ID" value="OE9A110038"/>
</dbReference>
<reference evidence="1 2" key="1">
    <citation type="submission" date="2019-12" db="EMBL/GenBank/DDBJ databases">
        <authorList>
            <person name="Alioto T."/>
            <person name="Alioto T."/>
            <person name="Gomez Garrido J."/>
        </authorList>
    </citation>
    <scope>NUCLEOTIDE SEQUENCE [LARGE SCALE GENOMIC DNA]</scope>
</reference>
<dbReference type="Proteomes" id="UP000594638">
    <property type="component" value="Unassembled WGS sequence"/>
</dbReference>
<proteinExistence type="predicted"/>
<dbReference type="AlphaFoldDB" id="A0A8S0V1C7"/>
<organism evidence="1 2">
    <name type="scientific">Olea europaea subsp. europaea</name>
    <dbReference type="NCBI Taxonomy" id="158383"/>
    <lineage>
        <taxon>Eukaryota</taxon>
        <taxon>Viridiplantae</taxon>
        <taxon>Streptophyta</taxon>
        <taxon>Embryophyta</taxon>
        <taxon>Tracheophyta</taxon>
        <taxon>Spermatophyta</taxon>
        <taxon>Magnoliopsida</taxon>
        <taxon>eudicotyledons</taxon>
        <taxon>Gunneridae</taxon>
        <taxon>Pentapetalae</taxon>
        <taxon>asterids</taxon>
        <taxon>lamiids</taxon>
        <taxon>Lamiales</taxon>
        <taxon>Oleaceae</taxon>
        <taxon>Oleeae</taxon>
        <taxon>Olea</taxon>
    </lineage>
</organism>
<keyword evidence="2" id="KW-1185">Reference proteome</keyword>
<evidence type="ECO:0000313" key="1">
    <source>
        <dbReference type="EMBL" id="CAA3022949.1"/>
    </source>
</evidence>
<sequence>MELLIGKVNINDKNFEGKTAMDILEPGNENARQILIRARAKHGTSLVEDTTCEDYLSSRISFYETHIKLGVYLQLGLSGSMRNAILVVAALIAASTCQAALTPADGSNLAYSIFNTSSIWHLERVHF</sequence>
<evidence type="ECO:0000313" key="2">
    <source>
        <dbReference type="Proteomes" id="UP000594638"/>
    </source>
</evidence>
<protein>
    <submittedName>
        <fullName evidence="1">Uncharacterized protein</fullName>
    </submittedName>
</protein>
<dbReference type="EMBL" id="CACTIH010009080">
    <property type="protein sequence ID" value="CAA3022949.1"/>
    <property type="molecule type" value="Genomic_DNA"/>
</dbReference>
<name>A0A8S0V1C7_OLEEU</name>